<dbReference type="Pfam" id="PF10939">
    <property type="entry name" value="DUF2631"/>
    <property type="match status" value="1"/>
</dbReference>
<organism evidence="3 4">
    <name type="scientific">Williamsia herbipolensis</name>
    <dbReference type="NCBI Taxonomy" id="1603258"/>
    <lineage>
        <taxon>Bacteria</taxon>
        <taxon>Bacillati</taxon>
        <taxon>Actinomycetota</taxon>
        <taxon>Actinomycetes</taxon>
        <taxon>Mycobacteriales</taxon>
        <taxon>Nocardiaceae</taxon>
        <taxon>Williamsia</taxon>
    </lineage>
</organism>
<name>A0AAU4K354_9NOCA</name>
<accession>A0AAU4K354</accession>
<keyword evidence="2" id="KW-1133">Transmembrane helix</keyword>
<dbReference type="EMBL" id="CP108021">
    <property type="protein sequence ID" value="WUM20419.1"/>
    <property type="molecule type" value="Genomic_DNA"/>
</dbReference>
<keyword evidence="2" id="KW-0472">Membrane</keyword>
<evidence type="ECO:0000256" key="2">
    <source>
        <dbReference type="SAM" id="Phobius"/>
    </source>
</evidence>
<dbReference type="RefSeq" id="WP_328857733.1">
    <property type="nucleotide sequence ID" value="NZ_CP108021.1"/>
</dbReference>
<dbReference type="AlphaFoldDB" id="A0AAU4K354"/>
<proteinExistence type="predicted"/>
<dbReference type="KEGG" id="whr:OG579_00770"/>
<evidence type="ECO:0000256" key="1">
    <source>
        <dbReference type="SAM" id="MobiDB-lite"/>
    </source>
</evidence>
<reference evidence="3 4" key="1">
    <citation type="submission" date="2022-10" db="EMBL/GenBank/DDBJ databases">
        <title>The complete genomes of actinobacterial strains from the NBC collection.</title>
        <authorList>
            <person name="Joergensen T.S."/>
            <person name="Alvarez Arevalo M."/>
            <person name="Sterndorff E.B."/>
            <person name="Faurdal D."/>
            <person name="Vuksanovic O."/>
            <person name="Mourched A.-S."/>
            <person name="Charusanti P."/>
            <person name="Shaw S."/>
            <person name="Blin K."/>
            <person name="Weber T."/>
        </authorList>
    </citation>
    <scope>NUCLEOTIDE SEQUENCE [LARGE SCALE GENOMIC DNA]</scope>
    <source>
        <strain evidence="3 4">NBC_00319</strain>
    </source>
</reference>
<keyword evidence="4" id="KW-1185">Reference proteome</keyword>
<evidence type="ECO:0000313" key="4">
    <source>
        <dbReference type="Proteomes" id="UP001432128"/>
    </source>
</evidence>
<feature type="region of interest" description="Disordered" evidence="1">
    <location>
        <begin position="1"/>
        <end position="31"/>
    </location>
</feature>
<dbReference type="Proteomes" id="UP001432128">
    <property type="component" value="Chromosome"/>
</dbReference>
<sequence length="97" mass="10873">MASSEVEHADTHSHEVEVVDTGWAHEPPDAPSARFGWHGESLPAMRIAGWISGIALLAMNIGNHQGHVEDLYLIGFTAALWFVLLRDVYLRRGKWRN</sequence>
<dbReference type="InterPro" id="IPR024341">
    <property type="entry name" value="DUF2631"/>
</dbReference>
<feature type="compositionally biased region" description="Basic and acidic residues" evidence="1">
    <location>
        <begin position="1"/>
        <end position="17"/>
    </location>
</feature>
<keyword evidence="2" id="KW-0812">Transmembrane</keyword>
<feature type="transmembrane region" description="Helical" evidence="2">
    <location>
        <begin position="47"/>
        <end position="65"/>
    </location>
</feature>
<protein>
    <submittedName>
        <fullName evidence="3">DUF2631 domain-containing protein</fullName>
    </submittedName>
</protein>
<gene>
    <name evidence="3" type="ORF">OG579_00770</name>
</gene>
<feature type="transmembrane region" description="Helical" evidence="2">
    <location>
        <begin position="71"/>
        <end position="89"/>
    </location>
</feature>
<evidence type="ECO:0000313" key="3">
    <source>
        <dbReference type="EMBL" id="WUM20419.1"/>
    </source>
</evidence>